<dbReference type="PANTHER" id="PTHR33463:SF209">
    <property type="entry name" value="DISEASE RESISTANCE PROTEIN RPS2-LIKE"/>
    <property type="match status" value="1"/>
</dbReference>
<dbReference type="SUPFAM" id="SSF52047">
    <property type="entry name" value="RNI-like"/>
    <property type="match status" value="1"/>
</dbReference>
<dbReference type="PANTHER" id="PTHR33463">
    <property type="entry name" value="NB-ARC DOMAIN-CONTAINING PROTEIN-RELATED"/>
    <property type="match status" value="1"/>
</dbReference>
<dbReference type="InterPro" id="IPR057135">
    <property type="entry name" value="At4g27190-like_LRR"/>
</dbReference>
<accession>A0AAV5DIP0</accession>
<dbReference type="Gene3D" id="3.80.10.10">
    <property type="entry name" value="Ribonuclease Inhibitor"/>
    <property type="match status" value="1"/>
</dbReference>
<name>A0AAV5DIP0_ELECO</name>
<feature type="domain" description="Disease resistance protein At4g27190-like leucine-rich repeats" evidence="1">
    <location>
        <begin position="235"/>
        <end position="311"/>
    </location>
</feature>
<dbReference type="Pfam" id="PF23247">
    <property type="entry name" value="LRR_RPS2"/>
    <property type="match status" value="1"/>
</dbReference>
<gene>
    <name evidence="2" type="primary">ga28139</name>
    <name evidence="2" type="ORF">PR202_ga28139</name>
</gene>
<sequence length="361" mass="41398">MVRILDISGTQVKTLDLTTTTIVELDELYLLDCEKLCAIMWPPEDKRRQNMHKLHINTIQASSGATRSSPLPALLPGSQVDSKFDWYISQTPPASIYGGIEVDHPQQANDKGDGDATEITWMWPSEVTQSCYMYIQDQKGTSGQAGTITSGAESKGAPSWTVSLLLLGIEVNVYKLRIFWASQLPKARYIWQWSEHPVVERAFPNLASLHLDCCPKIIYILPISMSMLRLQCQYGFRCLKNLEIMWCGDLKEVVPLDIEAKRWRTLDFPELKRIHLHELPMLHSICDCDGSIYAPKLETLKIRGCWSLKRLPTTKKVVQCDCEKEWWDSLEWEYGSQKKLYMPIHSKYYKKATLPRGSVLR</sequence>
<reference evidence="2" key="2">
    <citation type="submission" date="2021-12" db="EMBL/GenBank/DDBJ databases">
        <title>Resequencing data analysis of finger millet.</title>
        <authorList>
            <person name="Hatakeyama M."/>
            <person name="Aluri S."/>
            <person name="Balachadran M.T."/>
            <person name="Sivarajan S.R."/>
            <person name="Poveda L."/>
            <person name="Shimizu-Inatsugi R."/>
            <person name="Schlapbach R."/>
            <person name="Sreeman S.M."/>
            <person name="Shimizu K.K."/>
        </authorList>
    </citation>
    <scope>NUCLEOTIDE SEQUENCE</scope>
</reference>
<protein>
    <recommendedName>
        <fullName evidence="1">Disease resistance protein At4g27190-like leucine-rich repeats domain-containing protein</fullName>
    </recommendedName>
</protein>
<comment type="caution">
    <text evidence="2">The sequence shown here is derived from an EMBL/GenBank/DDBJ whole genome shotgun (WGS) entry which is preliminary data.</text>
</comment>
<dbReference type="InterPro" id="IPR032675">
    <property type="entry name" value="LRR_dom_sf"/>
</dbReference>
<evidence type="ECO:0000313" key="3">
    <source>
        <dbReference type="Proteomes" id="UP001054889"/>
    </source>
</evidence>
<organism evidence="2 3">
    <name type="scientific">Eleusine coracana subsp. coracana</name>
    <dbReference type="NCBI Taxonomy" id="191504"/>
    <lineage>
        <taxon>Eukaryota</taxon>
        <taxon>Viridiplantae</taxon>
        <taxon>Streptophyta</taxon>
        <taxon>Embryophyta</taxon>
        <taxon>Tracheophyta</taxon>
        <taxon>Spermatophyta</taxon>
        <taxon>Magnoliopsida</taxon>
        <taxon>Liliopsida</taxon>
        <taxon>Poales</taxon>
        <taxon>Poaceae</taxon>
        <taxon>PACMAD clade</taxon>
        <taxon>Chloridoideae</taxon>
        <taxon>Cynodonteae</taxon>
        <taxon>Eleusininae</taxon>
        <taxon>Eleusine</taxon>
    </lineage>
</organism>
<dbReference type="Proteomes" id="UP001054889">
    <property type="component" value="Unassembled WGS sequence"/>
</dbReference>
<dbReference type="InterPro" id="IPR050905">
    <property type="entry name" value="Plant_NBS-LRR"/>
</dbReference>
<dbReference type="EMBL" id="BQKI01000017">
    <property type="protein sequence ID" value="GJN10076.1"/>
    <property type="molecule type" value="Genomic_DNA"/>
</dbReference>
<keyword evidence="3" id="KW-1185">Reference proteome</keyword>
<dbReference type="AlphaFoldDB" id="A0AAV5DIP0"/>
<evidence type="ECO:0000313" key="2">
    <source>
        <dbReference type="EMBL" id="GJN10076.1"/>
    </source>
</evidence>
<reference evidence="2" key="1">
    <citation type="journal article" date="2018" name="DNA Res.">
        <title>Multiple hybrid de novo genome assembly of finger millet, an orphan allotetraploid crop.</title>
        <authorList>
            <person name="Hatakeyama M."/>
            <person name="Aluri S."/>
            <person name="Balachadran M.T."/>
            <person name="Sivarajan S.R."/>
            <person name="Patrignani A."/>
            <person name="Gruter S."/>
            <person name="Poveda L."/>
            <person name="Shimizu-Inatsugi R."/>
            <person name="Baeten J."/>
            <person name="Francoijs K.J."/>
            <person name="Nataraja K.N."/>
            <person name="Reddy Y.A.N."/>
            <person name="Phadnis S."/>
            <person name="Ravikumar R.L."/>
            <person name="Schlapbach R."/>
            <person name="Sreeman S.M."/>
            <person name="Shimizu K.K."/>
        </authorList>
    </citation>
    <scope>NUCLEOTIDE SEQUENCE</scope>
</reference>
<proteinExistence type="predicted"/>
<evidence type="ECO:0000259" key="1">
    <source>
        <dbReference type="Pfam" id="PF23247"/>
    </source>
</evidence>